<keyword evidence="2" id="KW-1185">Reference proteome</keyword>
<name>A0ABQ3V683_9CHLR</name>
<proteinExistence type="predicted"/>
<dbReference type="RefSeq" id="WP_236039159.1">
    <property type="nucleotide sequence ID" value="NZ_BNJG01000006.1"/>
</dbReference>
<gene>
    <name evidence="1" type="ORF">KSB_92160</name>
</gene>
<comment type="caution">
    <text evidence="1">The sequence shown here is derived from an EMBL/GenBank/DDBJ whole genome shotgun (WGS) entry which is preliminary data.</text>
</comment>
<protein>
    <recommendedName>
        <fullName evidence="3">DhaL domain-containing protein</fullName>
    </recommendedName>
</protein>
<evidence type="ECO:0000313" key="2">
    <source>
        <dbReference type="Proteomes" id="UP000654345"/>
    </source>
</evidence>
<organism evidence="1 2">
    <name type="scientific">Ktedonobacter robiniae</name>
    <dbReference type="NCBI Taxonomy" id="2778365"/>
    <lineage>
        <taxon>Bacteria</taxon>
        <taxon>Bacillati</taxon>
        <taxon>Chloroflexota</taxon>
        <taxon>Ktedonobacteria</taxon>
        <taxon>Ktedonobacterales</taxon>
        <taxon>Ktedonobacteraceae</taxon>
        <taxon>Ktedonobacter</taxon>
    </lineage>
</organism>
<sequence length="69" mass="7194">MFRRDALAGQSFANADEIEQAMQAATTQLNNRASLGSGDGLPRGAATCVASFVIAFEGWSTISQSGNRA</sequence>
<dbReference type="EMBL" id="BNJG01000006">
    <property type="protein sequence ID" value="GHO60741.1"/>
    <property type="molecule type" value="Genomic_DNA"/>
</dbReference>
<accession>A0ABQ3V683</accession>
<evidence type="ECO:0000313" key="1">
    <source>
        <dbReference type="EMBL" id="GHO60741.1"/>
    </source>
</evidence>
<reference evidence="1 2" key="1">
    <citation type="journal article" date="2021" name="Int. J. Syst. Evol. Microbiol.">
        <title>Reticulibacter mediterranei gen. nov., sp. nov., within the new family Reticulibacteraceae fam. nov., and Ktedonospora formicarum gen. nov., sp. nov., Ktedonobacter robiniae sp. nov., Dictyobacter formicarum sp. nov. and Dictyobacter arantiisoli sp. nov., belonging to the class Ktedonobacteria.</title>
        <authorList>
            <person name="Yabe S."/>
            <person name="Zheng Y."/>
            <person name="Wang C.M."/>
            <person name="Sakai Y."/>
            <person name="Abe K."/>
            <person name="Yokota A."/>
            <person name="Donadio S."/>
            <person name="Cavaletti L."/>
            <person name="Monciardini P."/>
        </authorList>
    </citation>
    <scope>NUCLEOTIDE SEQUENCE [LARGE SCALE GENOMIC DNA]</scope>
    <source>
        <strain evidence="1 2">SOSP1-30</strain>
    </source>
</reference>
<evidence type="ECO:0008006" key="3">
    <source>
        <dbReference type="Google" id="ProtNLM"/>
    </source>
</evidence>
<dbReference type="Proteomes" id="UP000654345">
    <property type="component" value="Unassembled WGS sequence"/>
</dbReference>